<evidence type="ECO:0000256" key="1">
    <source>
        <dbReference type="SAM" id="Coils"/>
    </source>
</evidence>
<sequence>MVTGKTANGGNDEAVYARGEVVCVRDGIFGAYPKTVDKAPNSNVEREAKIAALELKLMQKEVELLKLQKALTEKDGPMVSERKSNDQFSFDTVKDIVPVFNGGDNFNAWYSQVMHYREALKIDDALLVVTIRLKFKGAALAWYSAKLTVPKNVDDLLKEMKLVFASSESTLVRRLRF</sequence>
<dbReference type="OrthoDB" id="8065070at2759"/>
<feature type="coiled-coil region" evidence="1">
    <location>
        <begin position="41"/>
        <end position="75"/>
    </location>
</feature>
<gene>
    <name evidence="2" type="ORF">CCAP1982_LOCUS19542</name>
</gene>
<dbReference type="AlphaFoldDB" id="W8BCR9"/>
<protein>
    <submittedName>
        <fullName evidence="2">(Mediterranean fruit fly) hypothetical protein</fullName>
    </submittedName>
</protein>
<keyword evidence="4" id="KW-1185">Reference proteome</keyword>
<keyword evidence="1" id="KW-0175">Coiled coil</keyword>
<evidence type="ECO:0000313" key="4">
    <source>
        <dbReference type="Proteomes" id="UP000606786"/>
    </source>
</evidence>
<dbReference type="Proteomes" id="UP000606786">
    <property type="component" value="Unassembled WGS sequence"/>
</dbReference>
<accession>W8BCR9</accession>
<evidence type="ECO:0000313" key="3">
    <source>
        <dbReference type="EMBL" id="JAB99065.1"/>
    </source>
</evidence>
<dbReference type="EMBL" id="GAMC01007489">
    <property type="protein sequence ID" value="JAB99066.1"/>
    <property type="molecule type" value="mRNA"/>
</dbReference>
<evidence type="ECO:0000313" key="2">
    <source>
        <dbReference type="EMBL" id="CAD7011442.1"/>
    </source>
</evidence>
<organism evidence="3">
    <name type="scientific">Ceratitis capitata</name>
    <name type="common">Mediterranean fruit fly</name>
    <name type="synonym">Tephritis capitata</name>
    <dbReference type="NCBI Taxonomy" id="7213"/>
    <lineage>
        <taxon>Eukaryota</taxon>
        <taxon>Metazoa</taxon>
        <taxon>Ecdysozoa</taxon>
        <taxon>Arthropoda</taxon>
        <taxon>Hexapoda</taxon>
        <taxon>Insecta</taxon>
        <taxon>Pterygota</taxon>
        <taxon>Neoptera</taxon>
        <taxon>Endopterygota</taxon>
        <taxon>Diptera</taxon>
        <taxon>Brachycera</taxon>
        <taxon>Muscomorpha</taxon>
        <taxon>Tephritoidea</taxon>
        <taxon>Tephritidae</taxon>
        <taxon>Ceratitis</taxon>
        <taxon>Ceratitis</taxon>
    </lineage>
</organism>
<dbReference type="EMBL" id="CAJHJT010000056">
    <property type="protein sequence ID" value="CAD7011442.1"/>
    <property type="molecule type" value="Genomic_DNA"/>
</dbReference>
<reference evidence="3" key="1">
    <citation type="submission" date="2013-07" db="EMBL/GenBank/DDBJ databases">
        <authorList>
            <person name="Geib S."/>
        </authorList>
    </citation>
    <scope>NUCLEOTIDE SEQUENCE</scope>
</reference>
<dbReference type="EMBL" id="GAMC01007490">
    <property type="protein sequence ID" value="JAB99065.1"/>
    <property type="molecule type" value="mRNA"/>
</dbReference>
<proteinExistence type="evidence at transcript level"/>
<reference evidence="2" key="3">
    <citation type="submission" date="2020-11" db="EMBL/GenBank/DDBJ databases">
        <authorList>
            <person name="Whitehead M."/>
        </authorList>
    </citation>
    <scope>NUCLEOTIDE SEQUENCE</scope>
    <source>
        <strain evidence="2">EGII</strain>
    </source>
</reference>
<name>W8BCR9_CERCA</name>
<reference evidence="3" key="2">
    <citation type="journal article" date="2014" name="BMC Genomics">
        <title>A genomic perspective to assessing quality of mass-reared SIT flies used in Mediterranean fruit fly (Ceratitis capitata) eradication in California.</title>
        <authorList>
            <person name="Calla B."/>
            <person name="Hall B."/>
            <person name="Hou S."/>
            <person name="Geib S.M."/>
        </authorList>
    </citation>
    <scope>NUCLEOTIDE SEQUENCE</scope>
</reference>